<dbReference type="PANTHER" id="PTHR43591">
    <property type="entry name" value="METHYLTRANSFERASE"/>
    <property type="match status" value="1"/>
</dbReference>
<dbReference type="Proteomes" id="UP001218188">
    <property type="component" value="Unassembled WGS sequence"/>
</dbReference>
<keyword evidence="3" id="KW-1185">Reference proteome</keyword>
<evidence type="ECO:0000313" key="2">
    <source>
        <dbReference type="EMBL" id="KAJ7047079.1"/>
    </source>
</evidence>
<accession>A0AAD6XJ75</accession>
<dbReference type="Gene3D" id="3.40.50.150">
    <property type="entry name" value="Vaccinia Virus protein VP39"/>
    <property type="match status" value="1"/>
</dbReference>
<dbReference type="AlphaFoldDB" id="A0AAD6XJ75"/>
<keyword evidence="2" id="KW-0808">Transferase</keyword>
<proteinExistence type="predicted"/>
<name>A0AAD6XJ75_9AGAR</name>
<protein>
    <submittedName>
        <fullName evidence="2">S-adenosyl-L-methionine-dependent methyltransferase</fullName>
    </submittedName>
</protein>
<keyword evidence="2" id="KW-0489">Methyltransferase</keyword>
<evidence type="ECO:0000259" key="1">
    <source>
        <dbReference type="Pfam" id="PF13649"/>
    </source>
</evidence>
<dbReference type="EMBL" id="JARJCM010000002">
    <property type="protein sequence ID" value="KAJ7047079.1"/>
    <property type="molecule type" value="Genomic_DNA"/>
</dbReference>
<sequence length="310" mass="34950">MLVVQPNLSENQRPSEFLEKNIVPITHAARPYHAFPGSRYALPSDDVERQRLLLQHKALREIFGDKLLFAPISLGRDDKVLDVGTGSGVWLLDLATSVDSSVSMVGVDIESRLFPTSPPENLEFGIESVTRLPADWSNTFSLVHQRLLILALQVHEWPGAIQEIYRVLRPGGWIQIDETRPWYEAKYPGKPCMEKLTALFNCVARARNLYINCTDDMSKMLTQAGFVDIRTESRFEEMGKWAGEVGVANRMVQVEMFRGLKTPVLQAGGFGYVSSEAEYEALLQGLQKEWDEIPGSKKEVIIFWARKPAA</sequence>
<feature type="domain" description="Methyltransferase" evidence="1">
    <location>
        <begin position="80"/>
        <end position="172"/>
    </location>
</feature>
<organism evidence="2 3">
    <name type="scientific">Mycena alexandri</name>
    <dbReference type="NCBI Taxonomy" id="1745969"/>
    <lineage>
        <taxon>Eukaryota</taxon>
        <taxon>Fungi</taxon>
        <taxon>Dikarya</taxon>
        <taxon>Basidiomycota</taxon>
        <taxon>Agaricomycotina</taxon>
        <taxon>Agaricomycetes</taxon>
        <taxon>Agaricomycetidae</taxon>
        <taxon>Agaricales</taxon>
        <taxon>Marasmiineae</taxon>
        <taxon>Mycenaceae</taxon>
        <taxon>Mycena</taxon>
    </lineage>
</organism>
<dbReference type="InterPro" id="IPR029063">
    <property type="entry name" value="SAM-dependent_MTases_sf"/>
</dbReference>
<dbReference type="InterPro" id="IPR041698">
    <property type="entry name" value="Methyltransf_25"/>
</dbReference>
<dbReference type="GO" id="GO:0008168">
    <property type="term" value="F:methyltransferase activity"/>
    <property type="evidence" value="ECO:0007669"/>
    <property type="project" value="UniProtKB-KW"/>
</dbReference>
<dbReference type="GO" id="GO:0032259">
    <property type="term" value="P:methylation"/>
    <property type="evidence" value="ECO:0007669"/>
    <property type="project" value="UniProtKB-KW"/>
</dbReference>
<comment type="caution">
    <text evidence="2">The sequence shown here is derived from an EMBL/GenBank/DDBJ whole genome shotgun (WGS) entry which is preliminary data.</text>
</comment>
<evidence type="ECO:0000313" key="3">
    <source>
        <dbReference type="Proteomes" id="UP001218188"/>
    </source>
</evidence>
<reference evidence="2" key="1">
    <citation type="submission" date="2023-03" db="EMBL/GenBank/DDBJ databases">
        <title>Massive genome expansion in bonnet fungi (Mycena s.s.) driven by repeated elements and novel gene families across ecological guilds.</title>
        <authorList>
            <consortium name="Lawrence Berkeley National Laboratory"/>
            <person name="Harder C.B."/>
            <person name="Miyauchi S."/>
            <person name="Viragh M."/>
            <person name="Kuo A."/>
            <person name="Thoen E."/>
            <person name="Andreopoulos B."/>
            <person name="Lu D."/>
            <person name="Skrede I."/>
            <person name="Drula E."/>
            <person name="Henrissat B."/>
            <person name="Morin E."/>
            <person name="Kohler A."/>
            <person name="Barry K."/>
            <person name="LaButti K."/>
            <person name="Morin E."/>
            <person name="Salamov A."/>
            <person name="Lipzen A."/>
            <person name="Mereny Z."/>
            <person name="Hegedus B."/>
            <person name="Baldrian P."/>
            <person name="Stursova M."/>
            <person name="Weitz H."/>
            <person name="Taylor A."/>
            <person name="Grigoriev I.V."/>
            <person name="Nagy L.G."/>
            <person name="Martin F."/>
            <person name="Kauserud H."/>
        </authorList>
    </citation>
    <scope>NUCLEOTIDE SEQUENCE</scope>
    <source>
        <strain evidence="2">CBHHK200</strain>
    </source>
</reference>
<dbReference type="Pfam" id="PF13649">
    <property type="entry name" value="Methyltransf_25"/>
    <property type="match status" value="1"/>
</dbReference>
<dbReference type="SUPFAM" id="SSF53335">
    <property type="entry name" value="S-adenosyl-L-methionine-dependent methyltransferases"/>
    <property type="match status" value="1"/>
</dbReference>
<gene>
    <name evidence="2" type="ORF">C8F04DRAFT_1217426</name>
</gene>
<dbReference type="CDD" id="cd02440">
    <property type="entry name" value="AdoMet_MTases"/>
    <property type="match status" value="1"/>
</dbReference>